<name>A0A8S5LH85_9CAUD</name>
<accession>A0A8S5LH85</accession>
<reference evidence="1" key="1">
    <citation type="journal article" date="2021" name="Proc. Natl. Acad. Sci. U.S.A.">
        <title>A Catalog of Tens of Thousands of Viruses from Human Metagenomes Reveals Hidden Associations with Chronic Diseases.</title>
        <authorList>
            <person name="Tisza M.J."/>
            <person name="Buck C.B."/>
        </authorList>
    </citation>
    <scope>NUCLEOTIDE SEQUENCE</scope>
    <source>
        <strain evidence="1">CtxS04</strain>
    </source>
</reference>
<proteinExistence type="predicted"/>
<evidence type="ECO:0000313" key="1">
    <source>
        <dbReference type="EMBL" id="DAD69358.1"/>
    </source>
</evidence>
<protein>
    <submittedName>
        <fullName evidence="1">Uncharacterized protein</fullName>
    </submittedName>
</protein>
<dbReference type="EMBL" id="BK014719">
    <property type="protein sequence ID" value="DAD69358.1"/>
    <property type="molecule type" value="Genomic_DNA"/>
</dbReference>
<organism evidence="1">
    <name type="scientific">Siphoviridae sp. ctxS04</name>
    <dbReference type="NCBI Taxonomy" id="2823610"/>
    <lineage>
        <taxon>Viruses</taxon>
        <taxon>Duplodnaviria</taxon>
        <taxon>Heunggongvirae</taxon>
        <taxon>Uroviricota</taxon>
        <taxon>Caudoviricetes</taxon>
    </lineage>
</organism>
<sequence>MPWRTFWGYINGNSERFQVFVPAQKEISRDVQNICDLNQHIIVRFTITRFIVLIGSKG</sequence>